<comment type="caution">
    <text evidence="3">The sequence shown here is derived from an EMBL/GenBank/DDBJ whole genome shotgun (WGS) entry which is preliminary data.</text>
</comment>
<dbReference type="Proteomes" id="UP000551758">
    <property type="component" value="Unassembled WGS sequence"/>
</dbReference>
<evidence type="ECO:0000313" key="3">
    <source>
        <dbReference type="EMBL" id="KAF5926333.1"/>
    </source>
</evidence>
<sequence length="219" mass="25581">MLLGSLPDLYQKRALITLSVNDVPFRASFRPVFLLNDDLRQGLINNTRANYFVEDYIQCEAADFPAVVKTRKKPKEWVPEITVPEPFRLIVREQNKKEKNMKSQSEIEVKHIGLVYLQVTSKKYKSKPVSYNCNPPMPMISSRGREPATGSSEEKKTLKEERNRMLTKQKQRMKELQKLLTTQAKVYDSYQSLAQMSTSKVKSLRKSKKEKMKEYQREL</sequence>
<proteinExistence type="predicted"/>
<evidence type="ECO:0000256" key="2">
    <source>
        <dbReference type="SAM" id="MobiDB-lite"/>
    </source>
</evidence>
<dbReference type="GO" id="GO:0036064">
    <property type="term" value="C:ciliary basal body"/>
    <property type="evidence" value="ECO:0007669"/>
    <property type="project" value="TreeGrafter"/>
</dbReference>
<dbReference type="AlphaFoldDB" id="A0A7J7FE44"/>
<keyword evidence="1" id="KW-0175">Coiled coil</keyword>
<name>A0A7J7FE44_DICBM</name>
<dbReference type="PANTHER" id="PTHR21501:SF3">
    <property type="entry name" value="PROTEIN FAM161A"/>
    <property type="match status" value="1"/>
</dbReference>
<dbReference type="InterPro" id="IPR051655">
    <property type="entry name" value="FAM161"/>
</dbReference>
<dbReference type="GO" id="GO:0032391">
    <property type="term" value="C:photoreceptor connecting cilium"/>
    <property type="evidence" value="ECO:0007669"/>
    <property type="project" value="TreeGrafter"/>
</dbReference>
<evidence type="ECO:0000313" key="4">
    <source>
        <dbReference type="Proteomes" id="UP000551758"/>
    </source>
</evidence>
<evidence type="ECO:0000256" key="1">
    <source>
        <dbReference type="ARBA" id="ARBA00023054"/>
    </source>
</evidence>
<accession>A0A7J7FE44</accession>
<dbReference type="GO" id="GO:0044782">
    <property type="term" value="P:cilium organization"/>
    <property type="evidence" value="ECO:0007669"/>
    <property type="project" value="TreeGrafter"/>
</dbReference>
<feature type="compositionally biased region" description="Basic and acidic residues" evidence="2">
    <location>
        <begin position="152"/>
        <end position="164"/>
    </location>
</feature>
<protein>
    <submittedName>
        <fullName evidence="3">Uncharacterized protein</fullName>
    </submittedName>
</protein>
<keyword evidence="4" id="KW-1185">Reference proteome</keyword>
<feature type="region of interest" description="Disordered" evidence="2">
    <location>
        <begin position="191"/>
        <end position="219"/>
    </location>
</feature>
<gene>
    <name evidence="3" type="ORF">HPG69_011464</name>
</gene>
<reference evidence="3 4" key="1">
    <citation type="journal article" date="2020" name="Mol. Biol. Evol.">
        <title>Interspecific Gene Flow and the Evolution of Specialization in Black and White Rhinoceros.</title>
        <authorList>
            <person name="Moodley Y."/>
            <person name="Westbury M.V."/>
            <person name="Russo I.M."/>
            <person name="Gopalakrishnan S."/>
            <person name="Rakotoarivelo A."/>
            <person name="Olsen R.A."/>
            <person name="Prost S."/>
            <person name="Tunstall T."/>
            <person name="Ryder O.A."/>
            <person name="Dalen L."/>
            <person name="Bruford M.W."/>
        </authorList>
    </citation>
    <scope>NUCLEOTIDE SEQUENCE [LARGE SCALE GENOMIC DNA]</scope>
    <source>
        <strain evidence="3">SBR-YM</strain>
        <tissue evidence="3">Skin</tissue>
    </source>
</reference>
<dbReference type="EMBL" id="JACDTQ010000773">
    <property type="protein sequence ID" value="KAF5926333.1"/>
    <property type="molecule type" value="Genomic_DNA"/>
</dbReference>
<organism evidence="3 4">
    <name type="scientific">Diceros bicornis minor</name>
    <name type="common">South-central black rhinoceros</name>
    <dbReference type="NCBI Taxonomy" id="77932"/>
    <lineage>
        <taxon>Eukaryota</taxon>
        <taxon>Metazoa</taxon>
        <taxon>Chordata</taxon>
        <taxon>Craniata</taxon>
        <taxon>Vertebrata</taxon>
        <taxon>Euteleostomi</taxon>
        <taxon>Mammalia</taxon>
        <taxon>Eutheria</taxon>
        <taxon>Laurasiatheria</taxon>
        <taxon>Perissodactyla</taxon>
        <taxon>Rhinocerotidae</taxon>
        <taxon>Diceros</taxon>
    </lineage>
</organism>
<feature type="region of interest" description="Disordered" evidence="2">
    <location>
        <begin position="130"/>
        <end position="173"/>
    </location>
</feature>
<dbReference type="PANTHER" id="PTHR21501">
    <property type="entry name" value="PROTEIN FAM-161"/>
    <property type="match status" value="1"/>
</dbReference>